<keyword evidence="5" id="KW-1185">Reference proteome</keyword>
<organism evidence="4 5">
    <name type="scientific">Staphylotrichum longicolle</name>
    <dbReference type="NCBI Taxonomy" id="669026"/>
    <lineage>
        <taxon>Eukaryota</taxon>
        <taxon>Fungi</taxon>
        <taxon>Dikarya</taxon>
        <taxon>Ascomycota</taxon>
        <taxon>Pezizomycotina</taxon>
        <taxon>Sordariomycetes</taxon>
        <taxon>Sordariomycetidae</taxon>
        <taxon>Sordariales</taxon>
        <taxon>Chaetomiaceae</taxon>
        <taxon>Staphylotrichum</taxon>
    </lineage>
</organism>
<proteinExistence type="predicted"/>
<evidence type="ECO:0000256" key="2">
    <source>
        <dbReference type="SAM" id="Phobius"/>
    </source>
</evidence>
<dbReference type="PANTHER" id="PTHR42078">
    <property type="entry name" value="GLUCAN 1, 4-ALPHA-GLUCOSIDASE"/>
    <property type="match status" value="1"/>
</dbReference>
<feature type="transmembrane region" description="Helical" evidence="2">
    <location>
        <begin position="242"/>
        <end position="266"/>
    </location>
</feature>
<dbReference type="InterPro" id="IPR056722">
    <property type="entry name" value="DUF7820"/>
</dbReference>
<comment type="caution">
    <text evidence="4">The sequence shown here is derived from an EMBL/GenBank/DDBJ whole genome shotgun (WGS) entry which is preliminary data.</text>
</comment>
<evidence type="ECO:0000313" key="4">
    <source>
        <dbReference type="EMBL" id="KAG7286147.1"/>
    </source>
</evidence>
<feature type="region of interest" description="Disordered" evidence="1">
    <location>
        <begin position="1"/>
        <end position="29"/>
    </location>
</feature>
<evidence type="ECO:0000259" key="3">
    <source>
        <dbReference type="Pfam" id="PF25130"/>
    </source>
</evidence>
<accession>A0AAD4EV68</accession>
<feature type="domain" description="DUF7820" evidence="3">
    <location>
        <begin position="283"/>
        <end position="450"/>
    </location>
</feature>
<sequence>MEPSGDKAGDLGRRVSTRASVRVSVDNGDDEYELALAGMVADGFRPSHAGGPGEPSTPSLTSASSATLYAEDSPSPSQSTPRTGRPSSTSKPPNPQYVLSVRPEPNQLARQTTNSTDSTLFLPAEGPSDDGNSLGFRGLPDQYQRRVGPEGEEIADMIGPDGHTEQLPLTPGIRMRPTLAKRQLWTALLLKGAEVPRSFHPFTSDDSGRQIRLTDGEVSEKRQPQKKWQVWMRRKLWGIFPYWAICLTGLVLLVMVIILGAVVGTVMGKQKRPPRKEGAWEPSSFDTTPIPTPSDLQPLPTGTFAMPLLPNRVSSTCFQNPTLSQAWNCNLVISGMHLTVLKEGNEYRASLDCNRSYTLMNNVYSYGEQPPLIEKPVTLDLVGDKFEPSRGPAWFKMLTYNKTVIVPEGVLGSSSGSANAQQVARHAGAVNSGISNFKRMGILKRGEKPWPYPRVIKLEERRISTADAPRAQCTQVEIQGPRQEAKVLLDPEGKPIVIDIEETGPFIMSGAPTPTATAGVARRDETYYQDFGEGVFARGEGSGSAGVPDISPCGCMWYLT</sequence>
<dbReference type="AlphaFoldDB" id="A0AAD4EV68"/>
<feature type="compositionally biased region" description="Low complexity" evidence="1">
    <location>
        <begin position="56"/>
        <end position="91"/>
    </location>
</feature>
<dbReference type="PANTHER" id="PTHR42078:SF1">
    <property type="entry name" value="GLUCAN 1, 4-ALPHA-GLUCOSIDASE"/>
    <property type="match status" value="1"/>
</dbReference>
<gene>
    <name evidence="4" type="ORF">NEMBOFW57_008450</name>
</gene>
<evidence type="ECO:0000313" key="5">
    <source>
        <dbReference type="Proteomes" id="UP001197093"/>
    </source>
</evidence>
<keyword evidence="2" id="KW-0472">Membrane</keyword>
<feature type="compositionally biased region" description="Polar residues" evidence="1">
    <location>
        <begin position="108"/>
        <end position="119"/>
    </location>
</feature>
<feature type="compositionally biased region" description="Basic and acidic residues" evidence="1">
    <location>
        <begin position="1"/>
        <end position="13"/>
    </location>
</feature>
<feature type="region of interest" description="Disordered" evidence="1">
    <location>
        <begin position="270"/>
        <end position="293"/>
    </location>
</feature>
<feature type="region of interest" description="Disordered" evidence="1">
    <location>
        <begin position="42"/>
        <end position="144"/>
    </location>
</feature>
<name>A0AAD4EV68_9PEZI</name>
<dbReference type="Pfam" id="PF25130">
    <property type="entry name" value="DUF7820"/>
    <property type="match status" value="2"/>
</dbReference>
<dbReference type="Proteomes" id="UP001197093">
    <property type="component" value="Unassembled WGS sequence"/>
</dbReference>
<dbReference type="EMBL" id="JAHCVI010000004">
    <property type="protein sequence ID" value="KAG7286147.1"/>
    <property type="molecule type" value="Genomic_DNA"/>
</dbReference>
<evidence type="ECO:0000256" key="1">
    <source>
        <dbReference type="SAM" id="MobiDB-lite"/>
    </source>
</evidence>
<reference evidence="4" key="1">
    <citation type="submission" date="2023-02" db="EMBL/GenBank/DDBJ databases">
        <authorList>
            <person name="Palmer J.M."/>
        </authorList>
    </citation>
    <scope>NUCLEOTIDE SEQUENCE</scope>
    <source>
        <strain evidence="4">FW57</strain>
    </source>
</reference>
<feature type="domain" description="DUF7820" evidence="3">
    <location>
        <begin position="451"/>
        <end position="558"/>
    </location>
</feature>
<protein>
    <recommendedName>
        <fullName evidence="3">DUF7820 domain-containing protein</fullName>
    </recommendedName>
</protein>
<keyword evidence="2" id="KW-1133">Transmembrane helix</keyword>
<keyword evidence="2" id="KW-0812">Transmembrane</keyword>